<dbReference type="InterPro" id="IPR011011">
    <property type="entry name" value="Znf_FYVE_PHD"/>
</dbReference>
<evidence type="ECO:0000256" key="5">
    <source>
        <dbReference type="ARBA" id="ARBA00023242"/>
    </source>
</evidence>
<dbReference type="GO" id="GO:0048188">
    <property type="term" value="C:Set1C/COMPASS complex"/>
    <property type="evidence" value="ECO:0007669"/>
    <property type="project" value="InterPro"/>
</dbReference>
<dbReference type="PROSITE" id="PS01359">
    <property type="entry name" value="ZF_PHD_1"/>
    <property type="match status" value="1"/>
</dbReference>
<reference evidence="8 9" key="1">
    <citation type="journal article" date="2013" name="Curr. Biol.">
        <title>Shared signatures of parasitism and phylogenomics unite Cryptomycota and microsporidia.</title>
        <authorList>
            <person name="James T.Y."/>
            <person name="Pelin A."/>
            <person name="Bonen L."/>
            <person name="Ahrendt S."/>
            <person name="Sain D."/>
            <person name="Corradi N."/>
            <person name="Stajich J.E."/>
        </authorList>
    </citation>
    <scope>NUCLEOTIDE SEQUENCE [LARGE SCALE GENOMIC DNA]</scope>
    <source>
        <strain evidence="8 9">CSF55</strain>
    </source>
</reference>
<dbReference type="AlphaFoldDB" id="A0A075AZG8"/>
<dbReference type="InterPro" id="IPR037869">
    <property type="entry name" value="Spp1/CFP1"/>
</dbReference>
<dbReference type="EMBL" id="KE560790">
    <property type="protein sequence ID" value="EPZ35632.1"/>
    <property type="molecule type" value="Genomic_DNA"/>
</dbReference>
<dbReference type="Proteomes" id="UP000030755">
    <property type="component" value="Unassembled WGS sequence"/>
</dbReference>
<organism evidence="8 9">
    <name type="scientific">Rozella allomycis (strain CSF55)</name>
    <dbReference type="NCBI Taxonomy" id="988480"/>
    <lineage>
        <taxon>Eukaryota</taxon>
        <taxon>Fungi</taxon>
        <taxon>Fungi incertae sedis</taxon>
        <taxon>Cryptomycota</taxon>
        <taxon>Cryptomycota incertae sedis</taxon>
        <taxon>Rozella</taxon>
    </lineage>
</organism>
<dbReference type="InterPro" id="IPR019787">
    <property type="entry name" value="Znf_PHD-finger"/>
</dbReference>
<dbReference type="InterPro" id="IPR001965">
    <property type="entry name" value="Znf_PHD"/>
</dbReference>
<evidence type="ECO:0000313" key="8">
    <source>
        <dbReference type="EMBL" id="EPZ35632.1"/>
    </source>
</evidence>
<evidence type="ECO:0000259" key="7">
    <source>
        <dbReference type="PROSITE" id="PS50016"/>
    </source>
</evidence>
<evidence type="ECO:0000256" key="4">
    <source>
        <dbReference type="ARBA" id="ARBA00022833"/>
    </source>
</evidence>
<dbReference type="STRING" id="988480.A0A075AZG8"/>
<dbReference type="PANTHER" id="PTHR46174">
    <property type="entry name" value="CXXC-TYPE ZINC FINGER PROTEIN 1"/>
    <property type="match status" value="1"/>
</dbReference>
<keyword evidence="5" id="KW-0539">Nucleus</keyword>
<dbReference type="GO" id="GO:0045893">
    <property type="term" value="P:positive regulation of DNA-templated transcription"/>
    <property type="evidence" value="ECO:0007669"/>
    <property type="project" value="TreeGrafter"/>
</dbReference>
<proteinExistence type="predicted"/>
<evidence type="ECO:0000256" key="3">
    <source>
        <dbReference type="ARBA" id="ARBA00022771"/>
    </source>
</evidence>
<accession>A0A075AZG8</accession>
<comment type="subcellular location">
    <subcellularLocation>
        <location evidence="1">Nucleus</location>
    </subcellularLocation>
</comment>
<dbReference type="InterPro" id="IPR019786">
    <property type="entry name" value="Zinc_finger_PHD-type_CS"/>
</dbReference>
<keyword evidence="3 6" id="KW-0863">Zinc-finger</keyword>
<dbReference type="SMART" id="SM00249">
    <property type="entry name" value="PHD"/>
    <property type="match status" value="1"/>
</dbReference>
<evidence type="ECO:0000313" key="9">
    <source>
        <dbReference type="Proteomes" id="UP000030755"/>
    </source>
</evidence>
<keyword evidence="9" id="KW-1185">Reference proteome</keyword>
<protein>
    <submittedName>
        <fullName evidence="8">Zinc finger, PHD-type domain-containing protein</fullName>
    </submittedName>
</protein>
<dbReference type="PROSITE" id="PS50016">
    <property type="entry name" value="ZF_PHD_2"/>
    <property type="match status" value="1"/>
</dbReference>
<dbReference type="OrthoDB" id="436852at2759"/>
<dbReference type="PANTHER" id="PTHR46174:SF1">
    <property type="entry name" value="CXXC-TYPE ZINC FINGER PROTEIN 1"/>
    <property type="match status" value="1"/>
</dbReference>
<dbReference type="SUPFAM" id="SSF57903">
    <property type="entry name" value="FYVE/PHD zinc finger"/>
    <property type="match status" value="1"/>
</dbReference>
<keyword evidence="4" id="KW-0862">Zinc</keyword>
<feature type="domain" description="PHD-type" evidence="7">
    <location>
        <begin position="270"/>
        <end position="321"/>
    </location>
</feature>
<gene>
    <name evidence="8" type="ORF">O9G_002640</name>
</gene>
<sequence>MTNNYMYTDIFDQPEVQLMLNKTFPYLRNLKRGILASIVLRLAFDETPKLMEHVNMYVSPKSFNIGIQYRGGDMLWGGSPRQNNNVECFVKKTVEVYEIPGCNVTFVDRPIVHIDLPKAEEVNKLVNDDLKFDYFLKTHLDWSILSRMDTLIISRSDFVNKRVMSVQSDSLSPNPFEVLAMACQYQSRQDRFLRKDILPSTISDDPELSEAFNAALAEASKISEIRTERNWRSAEEWASIFEAQTKSQTSSPYSKSSRKNKRLKRNEDIALHCVCQTKYDPRKFMIACDKCNGWFHGTCVNVEEGDGIWFEKWFCFDCQENGYEIELKKSCQVCTDRPESNKWKPYCSKKCLQRDTSNE</sequence>
<dbReference type="GO" id="GO:0008270">
    <property type="term" value="F:zinc ion binding"/>
    <property type="evidence" value="ECO:0007669"/>
    <property type="project" value="UniProtKB-KW"/>
</dbReference>
<keyword evidence="2" id="KW-0479">Metal-binding</keyword>
<evidence type="ECO:0000256" key="2">
    <source>
        <dbReference type="ARBA" id="ARBA00022723"/>
    </source>
</evidence>
<dbReference type="HOGENOM" id="CLU_771961_0_0_1"/>
<evidence type="ECO:0000256" key="6">
    <source>
        <dbReference type="PROSITE-ProRule" id="PRU00146"/>
    </source>
</evidence>
<name>A0A075AZG8_ROZAC</name>
<evidence type="ECO:0000256" key="1">
    <source>
        <dbReference type="ARBA" id="ARBA00004123"/>
    </source>
</evidence>
<dbReference type="Gene3D" id="3.30.40.10">
    <property type="entry name" value="Zinc/RING finger domain, C3HC4 (zinc finger)"/>
    <property type="match status" value="1"/>
</dbReference>
<dbReference type="Pfam" id="PF00628">
    <property type="entry name" value="PHD"/>
    <property type="match status" value="1"/>
</dbReference>
<dbReference type="InterPro" id="IPR013083">
    <property type="entry name" value="Znf_RING/FYVE/PHD"/>
</dbReference>